<proteinExistence type="predicted"/>
<name>A0A4D6MQ01_VIGUN</name>
<feature type="domain" description="PB1-like" evidence="1">
    <location>
        <begin position="3"/>
        <end position="64"/>
    </location>
</feature>
<accession>A0A4D6MQ01</accession>
<protein>
    <recommendedName>
        <fullName evidence="1">PB1-like domain-containing protein</fullName>
    </recommendedName>
</protein>
<reference evidence="2 3" key="1">
    <citation type="submission" date="2019-04" db="EMBL/GenBank/DDBJ databases">
        <title>An improved genome assembly and genetic linkage map for asparagus bean, Vigna unguiculata ssp. sesquipedialis.</title>
        <authorList>
            <person name="Xia Q."/>
            <person name="Zhang R."/>
            <person name="Dong Y."/>
        </authorList>
    </citation>
    <scope>NUCLEOTIDE SEQUENCE [LARGE SCALE GENOMIC DNA]</scope>
    <source>
        <tissue evidence="2">Leaf</tissue>
    </source>
</reference>
<sequence length="72" mass="8788">MSFSVAFFHMEKFESFRGRFLRYNGGEEHVFHGLDPDRWSYFEALSILKEEFKYDGAMKLWWKLKRGWMIGI</sequence>
<dbReference type="Pfam" id="PF26130">
    <property type="entry name" value="PB1-like"/>
    <property type="match status" value="1"/>
</dbReference>
<dbReference type="Proteomes" id="UP000501690">
    <property type="component" value="Linkage Group LG8"/>
</dbReference>
<organism evidence="2 3">
    <name type="scientific">Vigna unguiculata</name>
    <name type="common">Cowpea</name>
    <dbReference type="NCBI Taxonomy" id="3917"/>
    <lineage>
        <taxon>Eukaryota</taxon>
        <taxon>Viridiplantae</taxon>
        <taxon>Streptophyta</taxon>
        <taxon>Embryophyta</taxon>
        <taxon>Tracheophyta</taxon>
        <taxon>Spermatophyta</taxon>
        <taxon>Magnoliopsida</taxon>
        <taxon>eudicotyledons</taxon>
        <taxon>Gunneridae</taxon>
        <taxon>Pentapetalae</taxon>
        <taxon>rosids</taxon>
        <taxon>fabids</taxon>
        <taxon>Fabales</taxon>
        <taxon>Fabaceae</taxon>
        <taxon>Papilionoideae</taxon>
        <taxon>50 kb inversion clade</taxon>
        <taxon>NPAAA clade</taxon>
        <taxon>indigoferoid/millettioid clade</taxon>
        <taxon>Phaseoleae</taxon>
        <taxon>Vigna</taxon>
    </lineage>
</organism>
<gene>
    <name evidence="2" type="ORF">DEO72_LG8g859</name>
</gene>
<dbReference type="AlphaFoldDB" id="A0A4D6MQ01"/>
<evidence type="ECO:0000259" key="1">
    <source>
        <dbReference type="Pfam" id="PF26130"/>
    </source>
</evidence>
<keyword evidence="3" id="KW-1185">Reference proteome</keyword>
<evidence type="ECO:0000313" key="2">
    <source>
        <dbReference type="EMBL" id="QCE02844.1"/>
    </source>
</evidence>
<dbReference type="InterPro" id="IPR058594">
    <property type="entry name" value="PB1-like_dom_pln"/>
</dbReference>
<dbReference type="EMBL" id="CP039352">
    <property type="protein sequence ID" value="QCE02844.1"/>
    <property type="molecule type" value="Genomic_DNA"/>
</dbReference>
<evidence type="ECO:0000313" key="3">
    <source>
        <dbReference type="Proteomes" id="UP000501690"/>
    </source>
</evidence>